<dbReference type="GO" id="GO:0006508">
    <property type="term" value="P:proteolysis"/>
    <property type="evidence" value="ECO:0007669"/>
    <property type="project" value="UniProtKB-KW"/>
</dbReference>
<dbReference type="PANTHER" id="PTHR47359">
    <property type="entry name" value="PEPTIDOGLYCAN DL-ENDOPEPTIDASE CWLO"/>
    <property type="match status" value="1"/>
</dbReference>
<evidence type="ECO:0000256" key="5">
    <source>
        <dbReference type="SAM" id="MobiDB-lite"/>
    </source>
</evidence>
<keyword evidence="3" id="KW-0378">Hydrolase</keyword>
<dbReference type="eggNOG" id="COG0791">
    <property type="taxonomic scope" value="Bacteria"/>
</dbReference>
<organism evidence="7 8">
    <name type="scientific">Nocardia nova SH22a</name>
    <dbReference type="NCBI Taxonomy" id="1415166"/>
    <lineage>
        <taxon>Bacteria</taxon>
        <taxon>Bacillati</taxon>
        <taxon>Actinomycetota</taxon>
        <taxon>Actinomycetes</taxon>
        <taxon>Mycobacteriales</taxon>
        <taxon>Nocardiaceae</taxon>
        <taxon>Nocardia</taxon>
    </lineage>
</organism>
<feature type="domain" description="NlpC/P60" evidence="6">
    <location>
        <begin position="368"/>
        <end position="487"/>
    </location>
</feature>
<keyword evidence="2" id="KW-0645">Protease</keyword>
<evidence type="ECO:0000259" key="6">
    <source>
        <dbReference type="PROSITE" id="PS51935"/>
    </source>
</evidence>
<proteinExistence type="inferred from homology"/>
<keyword evidence="8" id="KW-1185">Reference proteome</keyword>
<evidence type="ECO:0000313" key="8">
    <source>
        <dbReference type="Proteomes" id="UP000019150"/>
    </source>
</evidence>
<dbReference type="SUPFAM" id="SSF54001">
    <property type="entry name" value="Cysteine proteinases"/>
    <property type="match status" value="1"/>
</dbReference>
<dbReference type="RefSeq" id="WP_081769156.1">
    <property type="nucleotide sequence ID" value="NZ_CP006850.1"/>
</dbReference>
<evidence type="ECO:0000256" key="3">
    <source>
        <dbReference type="ARBA" id="ARBA00022801"/>
    </source>
</evidence>
<dbReference type="PANTHER" id="PTHR47359:SF3">
    <property type="entry name" value="NLP_P60 DOMAIN-CONTAINING PROTEIN-RELATED"/>
    <property type="match status" value="1"/>
</dbReference>
<gene>
    <name evidence="7" type="ORF">NONO_c15960</name>
</gene>
<dbReference type="KEGG" id="nno:NONO_c15960"/>
<name>W5TB36_9NOCA</name>
<evidence type="ECO:0000313" key="7">
    <source>
        <dbReference type="EMBL" id="AHH16397.1"/>
    </source>
</evidence>
<dbReference type="Gene3D" id="3.90.1720.10">
    <property type="entry name" value="endopeptidase domain like (from Nostoc punctiforme)"/>
    <property type="match status" value="1"/>
</dbReference>
<dbReference type="EMBL" id="CP006850">
    <property type="protein sequence ID" value="AHH16397.1"/>
    <property type="molecule type" value="Genomic_DNA"/>
</dbReference>
<feature type="compositionally biased region" description="Polar residues" evidence="5">
    <location>
        <begin position="52"/>
        <end position="61"/>
    </location>
</feature>
<dbReference type="Pfam" id="PF10774">
    <property type="entry name" value="DUF4226"/>
    <property type="match status" value="1"/>
</dbReference>
<feature type="compositionally biased region" description="Low complexity" evidence="5">
    <location>
        <begin position="99"/>
        <end position="118"/>
    </location>
</feature>
<evidence type="ECO:0000256" key="1">
    <source>
        <dbReference type="ARBA" id="ARBA00007074"/>
    </source>
</evidence>
<reference evidence="7 8" key="1">
    <citation type="journal article" date="2014" name="Appl. Environ. Microbiol.">
        <title>Insights into the Microbial Degradation of Rubber and Gutta-Percha by Analysis of the Complete Genome of Nocardia nova SH22a.</title>
        <authorList>
            <person name="Luo Q."/>
            <person name="Hiessl S."/>
            <person name="Poehlein A."/>
            <person name="Daniel R."/>
            <person name="Steinbuchel A."/>
        </authorList>
    </citation>
    <scope>NUCLEOTIDE SEQUENCE [LARGE SCALE GENOMIC DNA]</scope>
    <source>
        <strain evidence="7">SH22a</strain>
    </source>
</reference>
<comment type="similarity">
    <text evidence="1">Belongs to the peptidase C40 family.</text>
</comment>
<dbReference type="PATRIC" id="fig|1415166.3.peg.1623"/>
<dbReference type="PROSITE" id="PS51935">
    <property type="entry name" value="NLPC_P60"/>
    <property type="match status" value="1"/>
</dbReference>
<keyword evidence="4" id="KW-0788">Thiol protease</keyword>
<feature type="compositionally biased region" description="Low complexity" evidence="5">
    <location>
        <begin position="77"/>
        <end position="91"/>
    </location>
</feature>
<sequence>MTTADVWHTGIDPEPEPADGAEQNPETPGAKVGRPNQDRRAPSASPGVPSNPGGTPDNSSRQQAAPTAPPQSPPAAAPGQPAASGVVPSGVGAQGVGVGPPVQAAPPGTGAAGVPPQANQGQVAPAQSDTGQKDPGGLLDPDTMMALAPAAMMGMSMLPMLAMALSGLGGGNGSGTAQPVAGEAGGTALTPEARQARNALQKLKDTYGDEDKDPSDPESASGRKRLDTGGTGSSAGKGATATRIKLSKLYERNVANAFNTLDNDLVDYMRKLAGKHKVDKKAVTELLRDVDAQLAEIGSAAYTKTGVQQVHKILTNALKKATQIVSGGNVNSKEAAAEINRLTKQYIYNLAGKEYKQASAVGGAGGGSAAGQRAVQVALQQQGDPYVWGAEGPNSFDCSGLTQYSARAAGVSIPRVAAQQYQQLPKVAPSDIQPGDLIFPAAQFNNGNPSHVMMYIGNGQCIEAPKPGSSVRVTNLPNGYYASRWAK</sequence>
<dbReference type="HOGENOM" id="CLU_560003_0_0_11"/>
<dbReference type="GO" id="GO:0008234">
    <property type="term" value="F:cysteine-type peptidase activity"/>
    <property type="evidence" value="ECO:0007669"/>
    <property type="project" value="UniProtKB-KW"/>
</dbReference>
<protein>
    <submittedName>
        <fullName evidence="7">NlpC/P60 family protein</fullName>
    </submittedName>
</protein>
<feature type="region of interest" description="Disordered" evidence="5">
    <location>
        <begin position="1"/>
        <end position="142"/>
    </location>
</feature>
<dbReference type="STRING" id="1415166.NONO_c15960"/>
<dbReference type="InterPro" id="IPR038765">
    <property type="entry name" value="Papain-like_cys_pep_sf"/>
</dbReference>
<evidence type="ECO:0000256" key="4">
    <source>
        <dbReference type="ARBA" id="ARBA00022807"/>
    </source>
</evidence>
<accession>W5TB36</accession>
<dbReference type="Pfam" id="PF00877">
    <property type="entry name" value="NLPC_P60"/>
    <property type="match status" value="1"/>
</dbReference>
<dbReference type="OrthoDB" id="5177647at2"/>
<dbReference type="InterPro" id="IPR051794">
    <property type="entry name" value="PG_Endopeptidase_C40"/>
</dbReference>
<dbReference type="AlphaFoldDB" id="W5TB36"/>
<feature type="region of interest" description="Disordered" evidence="5">
    <location>
        <begin position="204"/>
        <end position="238"/>
    </location>
</feature>
<feature type="compositionally biased region" description="Polar residues" evidence="5">
    <location>
        <begin position="119"/>
        <end position="130"/>
    </location>
</feature>
<dbReference type="Proteomes" id="UP000019150">
    <property type="component" value="Chromosome"/>
</dbReference>
<dbReference type="InterPro" id="IPR000064">
    <property type="entry name" value="NLP_P60_dom"/>
</dbReference>
<feature type="compositionally biased region" description="Pro residues" evidence="5">
    <location>
        <begin position="67"/>
        <end position="76"/>
    </location>
</feature>
<dbReference type="InterPro" id="IPR019710">
    <property type="entry name" value="DUF4226"/>
</dbReference>
<evidence type="ECO:0000256" key="2">
    <source>
        <dbReference type="ARBA" id="ARBA00022670"/>
    </source>
</evidence>